<accession>A0A4C1YDF8</accession>
<evidence type="ECO:0000313" key="2">
    <source>
        <dbReference type="EMBL" id="GBP73383.1"/>
    </source>
</evidence>
<evidence type="ECO:0000313" key="3">
    <source>
        <dbReference type="Proteomes" id="UP000299102"/>
    </source>
</evidence>
<dbReference type="Proteomes" id="UP000299102">
    <property type="component" value="Unassembled WGS sequence"/>
</dbReference>
<organism evidence="2 3">
    <name type="scientific">Eumeta variegata</name>
    <name type="common">Bagworm moth</name>
    <name type="synonym">Eumeta japonica</name>
    <dbReference type="NCBI Taxonomy" id="151549"/>
    <lineage>
        <taxon>Eukaryota</taxon>
        <taxon>Metazoa</taxon>
        <taxon>Ecdysozoa</taxon>
        <taxon>Arthropoda</taxon>
        <taxon>Hexapoda</taxon>
        <taxon>Insecta</taxon>
        <taxon>Pterygota</taxon>
        <taxon>Neoptera</taxon>
        <taxon>Endopterygota</taxon>
        <taxon>Lepidoptera</taxon>
        <taxon>Glossata</taxon>
        <taxon>Ditrysia</taxon>
        <taxon>Tineoidea</taxon>
        <taxon>Psychidae</taxon>
        <taxon>Oiketicinae</taxon>
        <taxon>Eumeta</taxon>
    </lineage>
</organism>
<sequence length="86" mass="9731">MKSALRARSVSRSPRTPSKQRRRAKGHVPLCDFSMVLGPGRARMRRVTARHYYRGSKAVSGARSMPEAGARLPRRPAGSRRERQPY</sequence>
<dbReference type="AlphaFoldDB" id="A0A4C1YDF8"/>
<gene>
    <name evidence="2" type="ORF">EVAR_60617_1</name>
</gene>
<proteinExistence type="predicted"/>
<name>A0A4C1YDF8_EUMVA</name>
<protein>
    <submittedName>
        <fullName evidence="2">Uncharacterized protein</fullName>
    </submittedName>
</protein>
<comment type="caution">
    <text evidence="2">The sequence shown here is derived from an EMBL/GenBank/DDBJ whole genome shotgun (WGS) entry which is preliminary data.</text>
</comment>
<feature type="region of interest" description="Disordered" evidence="1">
    <location>
        <begin position="1"/>
        <end position="27"/>
    </location>
</feature>
<dbReference type="EMBL" id="BGZK01001171">
    <property type="protein sequence ID" value="GBP73383.1"/>
    <property type="molecule type" value="Genomic_DNA"/>
</dbReference>
<evidence type="ECO:0000256" key="1">
    <source>
        <dbReference type="SAM" id="MobiDB-lite"/>
    </source>
</evidence>
<reference evidence="2 3" key="1">
    <citation type="journal article" date="2019" name="Commun. Biol.">
        <title>The bagworm genome reveals a unique fibroin gene that provides high tensile strength.</title>
        <authorList>
            <person name="Kono N."/>
            <person name="Nakamura H."/>
            <person name="Ohtoshi R."/>
            <person name="Tomita M."/>
            <person name="Numata K."/>
            <person name="Arakawa K."/>
        </authorList>
    </citation>
    <scope>NUCLEOTIDE SEQUENCE [LARGE SCALE GENOMIC DNA]</scope>
</reference>
<keyword evidence="3" id="KW-1185">Reference proteome</keyword>
<feature type="region of interest" description="Disordered" evidence="1">
    <location>
        <begin position="55"/>
        <end position="86"/>
    </location>
</feature>